<gene>
    <name evidence="4" type="ORF">BSAL_77410</name>
</gene>
<evidence type="ECO:0000256" key="1">
    <source>
        <dbReference type="ARBA" id="ARBA00022737"/>
    </source>
</evidence>
<dbReference type="AlphaFoldDB" id="A0A0S4J3C8"/>
<feature type="repeat" description="ANK" evidence="3">
    <location>
        <begin position="75"/>
        <end position="108"/>
    </location>
</feature>
<keyword evidence="1" id="KW-0677">Repeat</keyword>
<dbReference type="InterPro" id="IPR002110">
    <property type="entry name" value="Ankyrin_rpt"/>
</dbReference>
<evidence type="ECO:0000256" key="2">
    <source>
        <dbReference type="ARBA" id="ARBA00023043"/>
    </source>
</evidence>
<keyword evidence="5" id="KW-1185">Reference proteome</keyword>
<sequence length="200" mass="21565">MYCDAASEMLLIAANQGDVEQCQTLVLEARASLEHRNGLGETCLHIAAARGLVSVTELLLALGADPNVSSYHPYGGFTPLHVAVRKCGSIRLVQTLLERHADANIPDAFGKTPLHHAVASRDPIVVELLVRHGAAIECADSIGKFPRDYAADLCFSQVIPLLSQQLLEGEAPPPPLTFKQKMELDGKRVIWKPSKVGVGK</sequence>
<evidence type="ECO:0000256" key="3">
    <source>
        <dbReference type="PROSITE-ProRule" id="PRU00023"/>
    </source>
</evidence>
<accession>A0A0S4J3C8</accession>
<dbReference type="Pfam" id="PF12796">
    <property type="entry name" value="Ank_2"/>
    <property type="match status" value="1"/>
</dbReference>
<dbReference type="InterPro" id="IPR036770">
    <property type="entry name" value="Ankyrin_rpt-contain_sf"/>
</dbReference>
<protein>
    <submittedName>
        <fullName evidence="4">Ankyrin repeat protein, putative</fullName>
    </submittedName>
</protein>
<dbReference type="Pfam" id="PF00023">
    <property type="entry name" value="Ank"/>
    <property type="match status" value="1"/>
</dbReference>
<proteinExistence type="predicted"/>
<feature type="repeat" description="ANK" evidence="3">
    <location>
        <begin position="109"/>
        <end position="141"/>
    </location>
</feature>
<feature type="repeat" description="ANK" evidence="3">
    <location>
        <begin position="39"/>
        <end position="71"/>
    </location>
</feature>
<dbReference type="Proteomes" id="UP000051952">
    <property type="component" value="Unassembled WGS sequence"/>
</dbReference>
<dbReference type="EMBL" id="CYKH01000746">
    <property type="protein sequence ID" value="CUG31261.1"/>
    <property type="molecule type" value="Genomic_DNA"/>
</dbReference>
<dbReference type="SMART" id="SM00248">
    <property type="entry name" value="ANK"/>
    <property type="match status" value="3"/>
</dbReference>
<organism evidence="4 5">
    <name type="scientific">Bodo saltans</name>
    <name type="common">Flagellated protozoan</name>
    <dbReference type="NCBI Taxonomy" id="75058"/>
    <lineage>
        <taxon>Eukaryota</taxon>
        <taxon>Discoba</taxon>
        <taxon>Euglenozoa</taxon>
        <taxon>Kinetoplastea</taxon>
        <taxon>Metakinetoplastina</taxon>
        <taxon>Eubodonida</taxon>
        <taxon>Bodonidae</taxon>
        <taxon>Bodo</taxon>
    </lineage>
</organism>
<dbReference type="VEuPathDB" id="TriTrypDB:BSAL_77410"/>
<dbReference type="PRINTS" id="PR01415">
    <property type="entry name" value="ANKYRIN"/>
</dbReference>
<dbReference type="PANTHER" id="PTHR24201">
    <property type="entry name" value="ANK_REP_REGION DOMAIN-CONTAINING PROTEIN"/>
    <property type="match status" value="1"/>
</dbReference>
<name>A0A0S4J3C8_BODSA</name>
<dbReference type="InterPro" id="IPR050776">
    <property type="entry name" value="Ank_Repeat/CDKN_Inhibitor"/>
</dbReference>
<evidence type="ECO:0000313" key="4">
    <source>
        <dbReference type="EMBL" id="CUG31261.1"/>
    </source>
</evidence>
<dbReference type="PROSITE" id="PS50297">
    <property type="entry name" value="ANK_REP_REGION"/>
    <property type="match status" value="3"/>
</dbReference>
<reference evidence="5" key="1">
    <citation type="submission" date="2015-09" db="EMBL/GenBank/DDBJ databases">
        <authorList>
            <consortium name="Pathogen Informatics"/>
        </authorList>
    </citation>
    <scope>NUCLEOTIDE SEQUENCE [LARGE SCALE GENOMIC DNA]</scope>
    <source>
        <strain evidence="5">Lake Konstanz</strain>
    </source>
</reference>
<keyword evidence="2 3" id="KW-0040">ANK repeat</keyword>
<dbReference type="PROSITE" id="PS50088">
    <property type="entry name" value="ANK_REPEAT"/>
    <property type="match status" value="3"/>
</dbReference>
<evidence type="ECO:0000313" key="5">
    <source>
        <dbReference type="Proteomes" id="UP000051952"/>
    </source>
</evidence>
<dbReference type="OrthoDB" id="194358at2759"/>
<dbReference type="Gene3D" id="1.25.40.20">
    <property type="entry name" value="Ankyrin repeat-containing domain"/>
    <property type="match status" value="1"/>
</dbReference>
<dbReference type="SUPFAM" id="SSF48403">
    <property type="entry name" value="Ankyrin repeat"/>
    <property type="match status" value="1"/>
</dbReference>